<dbReference type="Pfam" id="PF21010">
    <property type="entry name" value="HA2_C"/>
    <property type="match status" value="1"/>
</dbReference>
<accession>F6QSR3</accession>
<dbReference type="GO" id="GO:0003723">
    <property type="term" value="F:RNA binding"/>
    <property type="evidence" value="ECO:0000318"/>
    <property type="project" value="GO_Central"/>
</dbReference>
<keyword evidence="2" id="KW-0378">Hydrolase</keyword>
<dbReference type="PANTHER" id="PTHR18934">
    <property type="entry name" value="ATP-DEPENDENT RNA HELICASE"/>
    <property type="match status" value="1"/>
</dbReference>
<dbReference type="InParanoid" id="F6QSR3"/>
<dbReference type="PROSITE" id="PS51192">
    <property type="entry name" value="HELICASE_ATP_BIND_1"/>
    <property type="match status" value="1"/>
</dbReference>
<dbReference type="InterPro" id="IPR001650">
    <property type="entry name" value="Helicase_C-like"/>
</dbReference>
<proteinExistence type="predicted"/>
<dbReference type="Pfam" id="PF07717">
    <property type="entry name" value="OB_NTP_bind"/>
    <property type="match status" value="1"/>
</dbReference>
<evidence type="ECO:0000313" key="9">
    <source>
        <dbReference type="Ensembl" id="ENSCINP00000009702.3"/>
    </source>
</evidence>
<feature type="domain" description="Helicase C-terminal" evidence="8">
    <location>
        <begin position="324"/>
        <end position="492"/>
    </location>
</feature>
<dbReference type="Gene3D" id="3.40.50.300">
    <property type="entry name" value="P-loop containing nucleotide triphosphate hydrolases"/>
    <property type="match status" value="2"/>
</dbReference>
<evidence type="ECO:0000256" key="2">
    <source>
        <dbReference type="ARBA" id="ARBA00022801"/>
    </source>
</evidence>
<dbReference type="GO" id="GO:0004386">
    <property type="term" value="F:helicase activity"/>
    <property type="evidence" value="ECO:0000318"/>
    <property type="project" value="GO_Central"/>
</dbReference>
<evidence type="ECO:0000256" key="5">
    <source>
        <dbReference type="ARBA" id="ARBA00047984"/>
    </source>
</evidence>
<dbReference type="GeneTree" id="ENSGT00940000158721"/>
<dbReference type="GO" id="GO:0000184">
    <property type="term" value="P:nuclear-transcribed mRNA catabolic process, nonsense-mediated decay"/>
    <property type="evidence" value="ECO:0000318"/>
    <property type="project" value="GO_Central"/>
</dbReference>
<dbReference type="SUPFAM" id="SSF52540">
    <property type="entry name" value="P-loop containing nucleoside triphosphate hydrolases"/>
    <property type="match status" value="1"/>
</dbReference>
<evidence type="ECO:0000256" key="6">
    <source>
        <dbReference type="SAM" id="MobiDB-lite"/>
    </source>
</evidence>
<keyword evidence="10" id="KW-1185">Reference proteome</keyword>
<dbReference type="GO" id="GO:0003724">
    <property type="term" value="F:RNA helicase activity"/>
    <property type="evidence" value="ECO:0007669"/>
    <property type="project" value="UniProtKB-EC"/>
</dbReference>
<dbReference type="InterPro" id="IPR027417">
    <property type="entry name" value="P-loop_NTPase"/>
</dbReference>
<dbReference type="SMART" id="SM00490">
    <property type="entry name" value="HELICc"/>
    <property type="match status" value="1"/>
</dbReference>
<dbReference type="InterPro" id="IPR011545">
    <property type="entry name" value="DEAD/DEAH_box_helicase_dom"/>
</dbReference>
<dbReference type="SMART" id="SM00487">
    <property type="entry name" value="DEXDc"/>
    <property type="match status" value="1"/>
</dbReference>
<dbReference type="Proteomes" id="UP000008144">
    <property type="component" value="Chromosome 1"/>
</dbReference>
<reference evidence="9" key="2">
    <citation type="journal article" date="2008" name="Genome Biol.">
        <title>Improved genome assembly and evidence-based global gene model set for the chordate Ciona intestinalis: new insight into intron and operon populations.</title>
        <authorList>
            <person name="Satou Y."/>
            <person name="Mineta K."/>
            <person name="Ogasawara M."/>
            <person name="Sasakura Y."/>
            <person name="Shoguchi E."/>
            <person name="Ueno K."/>
            <person name="Yamada L."/>
            <person name="Matsumoto J."/>
            <person name="Wasserscheid J."/>
            <person name="Dewar K."/>
            <person name="Wiley G.B."/>
            <person name="Macmil S.L."/>
            <person name="Roe B.A."/>
            <person name="Zeller R.W."/>
            <person name="Hastings K.E."/>
            <person name="Lemaire P."/>
            <person name="Lindquist E."/>
            <person name="Endo T."/>
            <person name="Hotta K."/>
            <person name="Inaba K."/>
        </authorList>
    </citation>
    <scope>NUCLEOTIDE SEQUENCE [LARGE SCALE GENOMIC DNA]</scope>
    <source>
        <strain evidence="9">wild type</strain>
    </source>
</reference>
<evidence type="ECO:0000259" key="8">
    <source>
        <dbReference type="PROSITE" id="PS51194"/>
    </source>
</evidence>
<dbReference type="Pfam" id="PF24485">
    <property type="entry name" value="zf-C2H2_DHX34"/>
    <property type="match status" value="1"/>
</dbReference>
<evidence type="ECO:0000256" key="3">
    <source>
        <dbReference type="ARBA" id="ARBA00022806"/>
    </source>
</evidence>
<dbReference type="STRING" id="7719.ENSCINP00000009702"/>
<comment type="catalytic activity">
    <reaction evidence="5">
        <text>ATP + H2O = ADP + phosphate + H(+)</text>
        <dbReference type="Rhea" id="RHEA:13065"/>
        <dbReference type="ChEBI" id="CHEBI:15377"/>
        <dbReference type="ChEBI" id="CHEBI:15378"/>
        <dbReference type="ChEBI" id="CHEBI:30616"/>
        <dbReference type="ChEBI" id="CHEBI:43474"/>
        <dbReference type="ChEBI" id="CHEBI:456216"/>
        <dbReference type="EC" id="3.6.4.13"/>
    </reaction>
</comment>
<feature type="region of interest" description="Disordered" evidence="6">
    <location>
        <begin position="654"/>
        <end position="693"/>
    </location>
</feature>
<dbReference type="GO" id="GO:0016787">
    <property type="term" value="F:hydrolase activity"/>
    <property type="evidence" value="ECO:0007669"/>
    <property type="project" value="UniProtKB-KW"/>
</dbReference>
<evidence type="ECO:0000313" key="10">
    <source>
        <dbReference type="Proteomes" id="UP000008144"/>
    </source>
</evidence>
<dbReference type="InterPro" id="IPR002464">
    <property type="entry name" value="DNA/RNA_helicase_DEAH_CS"/>
</dbReference>
<evidence type="ECO:0000256" key="1">
    <source>
        <dbReference type="ARBA" id="ARBA00022741"/>
    </source>
</evidence>
<sequence>FFHNESSIPNGSKKYEDFWMFFKRFRKYQAKHGLTNQPTESNTSNCSERLGLPSCFSTRFKINCEVAKPTDRYSEVDDGLTATRLKEFHSGILHYLDFCQKQSFQKLKKLKTEQSNLPIAQYRERIVEAVKSSQVVIVAGDTGCGKSTQVPQYLLRSGFTNIACTQPRRIAAISLSKRVGFETLNQYGSQVAYKIRFEGTKTSSTRILFLTEGLLLRQMQQDGNLAQYSVIILDEIHERHLQSDLLLGLLRNLISSGNTELRLVLMSATINLELFCKYFEDSPVIQVPGRLYPIQVQYHPISMEDKGNKSSKLDPRPYIRILQKIDKKYPSSERGDLLIFLPGMQEITIIEEAAKAYAEETKNWIILPLHSTLSIEEQNKVFDIAPDGVRKCILSTNIAETSVTVDGVRFVADSGRVKEMSFDAQFKMKRLQEFWVSRASAEQRKGRAGRTGPGVCFRLYSEEDYEAFAEYSVPEIQRVPLDSLILQMKSMGIDDVRKFSFIEPPPESALNNAILGLKEQEALGRDEEISPLGEMLAQLPVDVAIGKMLIMGSLFDVIEPVMSVASVLSVQSPYTRSAYNNPEMVARRRPIESTHGDPITLLNLFDEWIKVKAEGKASSRTWCKRRGLEEQRFYEMANIKRQFTDLLRGNSLLSGEKESSHGGETSHKRKQRHADRKRLRQLKEEERTESRKRKVLKMTDHKYVAVATDDASDADDDETVSLTTNVKDLEFKVRHDLDKLYKASSEERNFTLKDVILLKVILCSGLYPQLAFPDNCNSYTADSDQVFHTKNKLFVVLHPNSYFANHPDILEPVGKDDDITEGKSSQRGLLSHKHQLLSYVSLLETTKPYLVNTMRVPTLQTLLLFSQSLDTDGGCKRIIVDEWIEICISDATQSQGIVASCLQLRTAWNQLLKFMNLSQLQHIFFLPGLGSTRSTRNLQKFLGIKLPEFLDSKVEYKVRRITAADKKKLYVGPNINSEYSDEEIGNFAVKLSQAVPHPSKGGIQLSPFLTYNCLSDGMNMGGDYLREFWTCPNCNVKLPLTVSERLRHQAVCTGEENTEADCASTSQNEGSTAIPSLQKDYHCTVCNEMFKFSAVEILKHKRSHA</sequence>
<feature type="domain" description="Helicase ATP-binding" evidence="7">
    <location>
        <begin position="127"/>
        <end position="288"/>
    </location>
</feature>
<dbReference type="Ensembl" id="ENSCINT00000009702.3">
    <property type="protein sequence ID" value="ENSCINP00000009702.3"/>
    <property type="gene ID" value="ENSCING00000004681.3"/>
</dbReference>
<reference evidence="10" key="1">
    <citation type="journal article" date="2002" name="Science">
        <title>The draft genome of Ciona intestinalis: insights into chordate and vertebrate origins.</title>
        <authorList>
            <person name="Dehal P."/>
            <person name="Satou Y."/>
            <person name="Campbell R.K."/>
            <person name="Chapman J."/>
            <person name="Degnan B."/>
            <person name="De Tomaso A."/>
            <person name="Davidson B."/>
            <person name="Di Gregorio A."/>
            <person name="Gelpke M."/>
            <person name="Goodstein D.M."/>
            <person name="Harafuji N."/>
            <person name="Hastings K.E."/>
            <person name="Ho I."/>
            <person name="Hotta K."/>
            <person name="Huang W."/>
            <person name="Kawashima T."/>
            <person name="Lemaire P."/>
            <person name="Martinez D."/>
            <person name="Meinertzhagen I.A."/>
            <person name="Necula S."/>
            <person name="Nonaka M."/>
            <person name="Putnam N."/>
            <person name="Rash S."/>
            <person name="Saiga H."/>
            <person name="Satake M."/>
            <person name="Terry A."/>
            <person name="Yamada L."/>
            <person name="Wang H.G."/>
            <person name="Awazu S."/>
            <person name="Azumi K."/>
            <person name="Boore J."/>
            <person name="Branno M."/>
            <person name="Chin-Bow S."/>
            <person name="DeSantis R."/>
            <person name="Doyle S."/>
            <person name="Francino P."/>
            <person name="Keys D.N."/>
            <person name="Haga S."/>
            <person name="Hayashi H."/>
            <person name="Hino K."/>
            <person name="Imai K.S."/>
            <person name="Inaba K."/>
            <person name="Kano S."/>
            <person name="Kobayashi K."/>
            <person name="Kobayashi M."/>
            <person name="Lee B.I."/>
            <person name="Makabe K.W."/>
            <person name="Manohar C."/>
            <person name="Matassi G."/>
            <person name="Medina M."/>
            <person name="Mochizuki Y."/>
            <person name="Mount S."/>
            <person name="Morishita T."/>
            <person name="Miura S."/>
            <person name="Nakayama A."/>
            <person name="Nishizaka S."/>
            <person name="Nomoto H."/>
            <person name="Ohta F."/>
            <person name="Oishi K."/>
            <person name="Rigoutsos I."/>
            <person name="Sano M."/>
            <person name="Sasaki A."/>
            <person name="Sasakura Y."/>
            <person name="Shoguchi E."/>
            <person name="Shin-i T."/>
            <person name="Spagnuolo A."/>
            <person name="Stainier D."/>
            <person name="Suzuki M.M."/>
            <person name="Tassy O."/>
            <person name="Takatori N."/>
            <person name="Tokuoka M."/>
            <person name="Yagi K."/>
            <person name="Yoshizaki F."/>
            <person name="Wada S."/>
            <person name="Zhang C."/>
            <person name="Hyatt P.D."/>
            <person name="Larimer F."/>
            <person name="Detter C."/>
            <person name="Doggett N."/>
            <person name="Glavina T."/>
            <person name="Hawkins T."/>
            <person name="Richardson P."/>
            <person name="Lucas S."/>
            <person name="Kohara Y."/>
            <person name="Levine M."/>
            <person name="Satoh N."/>
            <person name="Rokhsar D.S."/>
        </authorList>
    </citation>
    <scope>NUCLEOTIDE SEQUENCE [LARGE SCALE GENOMIC DNA]</scope>
</reference>
<dbReference type="FunCoup" id="F6QSR3">
    <property type="interactions" value="258"/>
</dbReference>
<dbReference type="PANTHER" id="PTHR18934:SF221">
    <property type="entry name" value="ATP-DEPENDENT RNA HELICASE DHX34-RELATED"/>
    <property type="match status" value="1"/>
</dbReference>
<dbReference type="GO" id="GO:0005524">
    <property type="term" value="F:ATP binding"/>
    <property type="evidence" value="ECO:0007669"/>
    <property type="project" value="UniProtKB-KW"/>
</dbReference>
<dbReference type="AlphaFoldDB" id="F6QSR3"/>
<dbReference type="FunFam" id="3.40.50.300:FF:000540">
    <property type="entry name" value="probable ATP-dependent RNA helicase DHX34"/>
    <property type="match status" value="1"/>
</dbReference>
<dbReference type="FunFam" id="3.40.50.300:FF:000725">
    <property type="entry name" value="probable ATP-dependent RNA helicase DHX34"/>
    <property type="match status" value="1"/>
</dbReference>
<dbReference type="CDD" id="cd18791">
    <property type="entry name" value="SF2_C_RHA"/>
    <property type="match status" value="1"/>
</dbReference>
<dbReference type="Pfam" id="PF00270">
    <property type="entry name" value="DEAD"/>
    <property type="match status" value="1"/>
</dbReference>
<name>F6QSR3_CIOIN</name>
<dbReference type="InterPro" id="IPR011709">
    <property type="entry name" value="DEAD-box_helicase_OB_fold"/>
</dbReference>
<dbReference type="PROSITE" id="PS00690">
    <property type="entry name" value="DEAH_ATP_HELICASE"/>
    <property type="match status" value="1"/>
</dbReference>
<protein>
    <submittedName>
        <fullName evidence="9">Uncharacterized protein</fullName>
    </submittedName>
</protein>
<feature type="compositionally biased region" description="Basic residues" evidence="6">
    <location>
        <begin position="667"/>
        <end position="680"/>
    </location>
</feature>
<dbReference type="InterPro" id="IPR056382">
    <property type="entry name" value="DHX34_Znf-C2H2"/>
</dbReference>
<keyword evidence="1" id="KW-0547">Nucleotide-binding</keyword>
<keyword evidence="4" id="KW-0067">ATP-binding</keyword>
<evidence type="ECO:0000256" key="4">
    <source>
        <dbReference type="ARBA" id="ARBA00022840"/>
    </source>
</evidence>
<organism evidence="9 10">
    <name type="scientific">Ciona intestinalis</name>
    <name type="common">Transparent sea squirt</name>
    <name type="synonym">Ascidia intestinalis</name>
    <dbReference type="NCBI Taxonomy" id="7719"/>
    <lineage>
        <taxon>Eukaryota</taxon>
        <taxon>Metazoa</taxon>
        <taxon>Chordata</taxon>
        <taxon>Tunicata</taxon>
        <taxon>Ascidiacea</taxon>
        <taxon>Phlebobranchia</taxon>
        <taxon>Cionidae</taxon>
        <taxon>Ciona</taxon>
    </lineage>
</organism>
<dbReference type="InterPro" id="IPR007502">
    <property type="entry name" value="Helicase-assoc_dom"/>
</dbReference>
<dbReference type="Pfam" id="PF00271">
    <property type="entry name" value="Helicase_C"/>
    <property type="match status" value="1"/>
</dbReference>
<reference evidence="9" key="3">
    <citation type="submission" date="2025-08" db="UniProtKB">
        <authorList>
            <consortium name="Ensembl"/>
        </authorList>
    </citation>
    <scope>IDENTIFICATION</scope>
</reference>
<keyword evidence="3" id="KW-0347">Helicase</keyword>
<dbReference type="EMBL" id="EAAA01000334">
    <property type="status" value="NOT_ANNOTATED_CDS"/>
    <property type="molecule type" value="Genomic_DNA"/>
</dbReference>
<dbReference type="InterPro" id="IPR014001">
    <property type="entry name" value="Helicase_ATP-bd"/>
</dbReference>
<dbReference type="SMART" id="SM00847">
    <property type="entry name" value="HA2"/>
    <property type="match status" value="1"/>
</dbReference>
<evidence type="ECO:0000259" key="7">
    <source>
        <dbReference type="PROSITE" id="PS51192"/>
    </source>
</evidence>
<reference evidence="9" key="4">
    <citation type="submission" date="2025-09" db="UniProtKB">
        <authorList>
            <consortium name="Ensembl"/>
        </authorList>
    </citation>
    <scope>IDENTIFICATION</scope>
</reference>
<dbReference type="OMA" id="CIFANSP"/>
<dbReference type="Gene3D" id="1.20.120.1080">
    <property type="match status" value="1"/>
</dbReference>
<dbReference type="PROSITE" id="PS51194">
    <property type="entry name" value="HELICASE_CTER"/>
    <property type="match status" value="1"/>
</dbReference>
<feature type="compositionally biased region" description="Basic and acidic residues" evidence="6">
    <location>
        <begin position="655"/>
        <end position="666"/>
    </location>
</feature>